<evidence type="ECO:0000259" key="4">
    <source>
        <dbReference type="PROSITE" id="PS50893"/>
    </source>
</evidence>
<dbReference type="PANTHER" id="PTHR43423">
    <property type="entry name" value="ABC TRANSPORTER I FAMILY MEMBER 17"/>
    <property type="match status" value="1"/>
</dbReference>
<keyword evidence="1" id="KW-0813">Transport</keyword>
<dbReference type="PANTHER" id="PTHR43423:SF1">
    <property type="entry name" value="ABC TRANSPORTER I FAMILY MEMBER 17"/>
    <property type="match status" value="1"/>
</dbReference>
<feature type="domain" description="ABC transporter" evidence="4">
    <location>
        <begin position="2"/>
        <end position="229"/>
    </location>
</feature>
<dbReference type="Proteomes" id="UP000322876">
    <property type="component" value="Unassembled WGS sequence"/>
</dbReference>
<dbReference type="GO" id="GO:0005524">
    <property type="term" value="F:ATP binding"/>
    <property type="evidence" value="ECO:0007669"/>
    <property type="project" value="UniProtKB-KW"/>
</dbReference>
<comment type="caution">
    <text evidence="5">The sequence shown here is derived from an EMBL/GenBank/DDBJ whole genome shotgun (WGS) entry which is preliminary data.</text>
</comment>
<protein>
    <submittedName>
        <fullName evidence="5">ABC transporter ATP-binding protein</fullName>
    </submittedName>
</protein>
<evidence type="ECO:0000313" key="5">
    <source>
        <dbReference type="EMBL" id="KAA0259101.1"/>
    </source>
</evidence>
<keyword evidence="3 5" id="KW-0067">ATP-binding</keyword>
<dbReference type="InterPro" id="IPR015856">
    <property type="entry name" value="ABC_transpr_CbiO/EcfA_su"/>
</dbReference>
<proteinExistence type="predicted"/>
<dbReference type="OrthoDB" id="9785080at2"/>
<keyword evidence="6" id="KW-1185">Reference proteome</keyword>
<dbReference type="GO" id="GO:0016020">
    <property type="term" value="C:membrane"/>
    <property type="evidence" value="ECO:0007669"/>
    <property type="project" value="InterPro"/>
</dbReference>
<dbReference type="AlphaFoldDB" id="A0A5A8F8Q8"/>
<dbReference type="InterPro" id="IPR027417">
    <property type="entry name" value="P-loop_NTPase"/>
</dbReference>
<name>A0A5A8F8Q8_9BACT</name>
<dbReference type="EMBL" id="VFJB01000003">
    <property type="protein sequence ID" value="KAA0259101.1"/>
    <property type="molecule type" value="Genomic_DNA"/>
</dbReference>
<organism evidence="5 6">
    <name type="scientific">Deferribacter autotrophicus</name>
    <dbReference type="NCBI Taxonomy" id="500465"/>
    <lineage>
        <taxon>Bacteria</taxon>
        <taxon>Pseudomonadati</taxon>
        <taxon>Deferribacterota</taxon>
        <taxon>Deferribacteres</taxon>
        <taxon>Deferribacterales</taxon>
        <taxon>Deferribacteraceae</taxon>
        <taxon>Deferribacter</taxon>
    </lineage>
</organism>
<gene>
    <name evidence="5" type="ORF">FHQ18_03895</name>
</gene>
<evidence type="ECO:0000256" key="3">
    <source>
        <dbReference type="ARBA" id="ARBA00022840"/>
    </source>
</evidence>
<dbReference type="Gene3D" id="3.40.50.300">
    <property type="entry name" value="P-loop containing nucleotide triphosphate hydrolases"/>
    <property type="match status" value="1"/>
</dbReference>
<dbReference type="SMART" id="SM00382">
    <property type="entry name" value="AAA"/>
    <property type="match status" value="1"/>
</dbReference>
<dbReference type="InterPro" id="IPR003593">
    <property type="entry name" value="AAA+_ATPase"/>
</dbReference>
<evidence type="ECO:0000256" key="1">
    <source>
        <dbReference type="ARBA" id="ARBA00022448"/>
    </source>
</evidence>
<dbReference type="InterPro" id="IPR003439">
    <property type="entry name" value="ABC_transporter-like_ATP-bd"/>
</dbReference>
<dbReference type="GO" id="GO:0016887">
    <property type="term" value="F:ATP hydrolysis activity"/>
    <property type="evidence" value="ECO:0007669"/>
    <property type="project" value="InterPro"/>
</dbReference>
<dbReference type="PROSITE" id="PS50893">
    <property type="entry name" value="ABC_TRANSPORTER_2"/>
    <property type="match status" value="1"/>
</dbReference>
<keyword evidence="2" id="KW-0547">Nucleotide-binding</keyword>
<dbReference type="Pfam" id="PF00005">
    <property type="entry name" value="ABC_tran"/>
    <property type="match status" value="1"/>
</dbReference>
<dbReference type="CDD" id="cd03225">
    <property type="entry name" value="ABC_cobalt_CbiO_domain1"/>
    <property type="match status" value="1"/>
</dbReference>
<dbReference type="GO" id="GO:0055085">
    <property type="term" value="P:transmembrane transport"/>
    <property type="evidence" value="ECO:0007669"/>
    <property type="project" value="InterPro"/>
</dbReference>
<reference evidence="5 6" key="1">
    <citation type="submission" date="2019-06" db="EMBL/GenBank/DDBJ databases">
        <title>Genomic insights into carbon and energy metabolism of Deferribacter autotrophicus revealed new metabolic traits in the phylum Deferribacteres.</title>
        <authorList>
            <person name="Slobodkin A.I."/>
            <person name="Slobodkina G.B."/>
            <person name="Allioux M."/>
            <person name="Alain K."/>
            <person name="Jebbar M."/>
            <person name="Shadrin V."/>
            <person name="Kublanov I.V."/>
            <person name="Toshchakov S.V."/>
            <person name="Bonch-Osmolovskaya E.A."/>
        </authorList>
    </citation>
    <scope>NUCLEOTIDE SEQUENCE [LARGE SCALE GENOMIC DNA]</scope>
    <source>
        <strain evidence="5 6">SL50</strain>
    </source>
</reference>
<accession>A0A5A8F8Q8</accession>
<dbReference type="RefSeq" id="WP_149265857.1">
    <property type="nucleotide sequence ID" value="NZ_VFJB01000003.1"/>
</dbReference>
<dbReference type="SUPFAM" id="SSF52540">
    <property type="entry name" value="P-loop containing nucleoside triphosphate hydrolases"/>
    <property type="match status" value="1"/>
</dbReference>
<evidence type="ECO:0000256" key="2">
    <source>
        <dbReference type="ARBA" id="ARBA00022741"/>
    </source>
</evidence>
<sequence length="230" mass="26374">MIELVDVSCSLSKKTILKGISYQFKQKQFYSIFGKSGSGKSTLLKCLVNLIPFEGEIKFHNKDITDYQPAALRTSIIYLHQEPVLLGDTVDDDLKIVFNLKINKEKNFDKNLYLNYLKIFGYDEQFLEKKTDELSGGQKQIAAILRSIVLQPDFLLLDEPTSALDINTENQLISLLKQIKDNIGVITVSHSVNLIRQSDVKILFKDGKLYKTFNEIDETEIKQVLDERYN</sequence>
<evidence type="ECO:0000313" key="6">
    <source>
        <dbReference type="Proteomes" id="UP000322876"/>
    </source>
</evidence>